<organism evidence="2 3">
    <name type="scientific">Calocera cornea HHB12733</name>
    <dbReference type="NCBI Taxonomy" id="1353952"/>
    <lineage>
        <taxon>Eukaryota</taxon>
        <taxon>Fungi</taxon>
        <taxon>Dikarya</taxon>
        <taxon>Basidiomycota</taxon>
        <taxon>Agaricomycotina</taxon>
        <taxon>Dacrymycetes</taxon>
        <taxon>Dacrymycetales</taxon>
        <taxon>Dacrymycetaceae</taxon>
        <taxon>Calocera</taxon>
    </lineage>
</organism>
<gene>
    <name evidence="2" type="ORF">CALCODRAFT_497163</name>
</gene>
<keyword evidence="1 2" id="KW-0808">Transferase</keyword>
<dbReference type="InterPro" id="IPR002213">
    <property type="entry name" value="UDP_glucos_trans"/>
</dbReference>
<accession>A0A165FFI7</accession>
<sequence length="316" mass="34631">MRRSPASYCSHSSTCCTYQVEHFLLPLRQDAEGTDGVKEWFCANTSRPVFSLGPQLPASYLNAKGGDRFEEPPTSRSEVRISYFNSQETAGDKSDTSIIFLNNALKKYGAKSVLYITFGSLMVPELARVGYLLDVLLELEEPMPFLFTTASTAMHISDSIREKVATTGRGLLVPWAPQQAVLEHPATGWAVSHCGAGGITESLAQGIPLIAWPVGAEQPSNARWVSEVLDTAFELLQVRARLGHNKAFRGGPNGTEIVGTEEAIKAEMKDVLTRARGEEGRRKRANAGKVQQLIREALVPGGQVDEHFELLNKEIM</sequence>
<proteinExistence type="predicted"/>
<evidence type="ECO:0000313" key="2">
    <source>
        <dbReference type="EMBL" id="KZT56672.1"/>
    </source>
</evidence>
<dbReference type="Proteomes" id="UP000076842">
    <property type="component" value="Unassembled WGS sequence"/>
</dbReference>
<keyword evidence="3" id="KW-1185">Reference proteome</keyword>
<dbReference type="GO" id="GO:0008194">
    <property type="term" value="F:UDP-glycosyltransferase activity"/>
    <property type="evidence" value="ECO:0007669"/>
    <property type="project" value="InterPro"/>
</dbReference>
<protein>
    <submittedName>
        <fullName evidence="2">Glycosyltransferase family 1 protein</fullName>
    </submittedName>
</protein>
<dbReference type="AlphaFoldDB" id="A0A165FFI7"/>
<name>A0A165FFI7_9BASI</name>
<dbReference type="Pfam" id="PF00201">
    <property type="entry name" value="UDPGT"/>
    <property type="match status" value="1"/>
</dbReference>
<dbReference type="STRING" id="1353952.A0A165FFI7"/>
<dbReference type="SUPFAM" id="SSF53756">
    <property type="entry name" value="UDP-Glycosyltransferase/glycogen phosphorylase"/>
    <property type="match status" value="1"/>
</dbReference>
<evidence type="ECO:0000313" key="3">
    <source>
        <dbReference type="Proteomes" id="UP000076842"/>
    </source>
</evidence>
<dbReference type="EMBL" id="KV423974">
    <property type="protein sequence ID" value="KZT56672.1"/>
    <property type="molecule type" value="Genomic_DNA"/>
</dbReference>
<dbReference type="InParanoid" id="A0A165FFI7"/>
<reference evidence="2 3" key="1">
    <citation type="journal article" date="2016" name="Mol. Biol. Evol.">
        <title>Comparative Genomics of Early-Diverging Mushroom-Forming Fungi Provides Insights into the Origins of Lignocellulose Decay Capabilities.</title>
        <authorList>
            <person name="Nagy L.G."/>
            <person name="Riley R."/>
            <person name="Tritt A."/>
            <person name="Adam C."/>
            <person name="Daum C."/>
            <person name="Floudas D."/>
            <person name="Sun H."/>
            <person name="Yadav J.S."/>
            <person name="Pangilinan J."/>
            <person name="Larsson K.H."/>
            <person name="Matsuura K."/>
            <person name="Barry K."/>
            <person name="Labutti K."/>
            <person name="Kuo R."/>
            <person name="Ohm R.A."/>
            <person name="Bhattacharya S.S."/>
            <person name="Shirouzu T."/>
            <person name="Yoshinaga Y."/>
            <person name="Martin F.M."/>
            <person name="Grigoriev I.V."/>
            <person name="Hibbett D.S."/>
        </authorList>
    </citation>
    <scope>NUCLEOTIDE SEQUENCE [LARGE SCALE GENOMIC DNA]</scope>
    <source>
        <strain evidence="2 3">HHB12733</strain>
    </source>
</reference>
<dbReference type="PANTHER" id="PTHR48045">
    <property type="entry name" value="UDP-GLYCOSYLTRANSFERASE 72B1"/>
    <property type="match status" value="1"/>
</dbReference>
<dbReference type="PANTHER" id="PTHR48045:SF31">
    <property type="entry name" value="UDP-GLYCOSYLTRANSFERASE 76B1-LIKE"/>
    <property type="match status" value="1"/>
</dbReference>
<dbReference type="OrthoDB" id="5835829at2759"/>
<dbReference type="Gene3D" id="3.40.50.2000">
    <property type="entry name" value="Glycogen Phosphorylase B"/>
    <property type="match status" value="1"/>
</dbReference>
<evidence type="ECO:0000256" key="1">
    <source>
        <dbReference type="ARBA" id="ARBA00022679"/>
    </source>
</evidence>